<evidence type="ECO:0000313" key="2">
    <source>
        <dbReference type="Proteomes" id="UP000887013"/>
    </source>
</evidence>
<comment type="caution">
    <text evidence="1">The sequence shown here is derived from an EMBL/GenBank/DDBJ whole genome shotgun (WGS) entry which is preliminary data.</text>
</comment>
<evidence type="ECO:0000313" key="1">
    <source>
        <dbReference type="EMBL" id="GFT96313.1"/>
    </source>
</evidence>
<dbReference type="Proteomes" id="UP000887013">
    <property type="component" value="Unassembled WGS sequence"/>
</dbReference>
<gene>
    <name evidence="1" type="ORF">NPIL_472581</name>
</gene>
<organism evidence="1 2">
    <name type="scientific">Nephila pilipes</name>
    <name type="common">Giant wood spider</name>
    <name type="synonym">Nephila maculata</name>
    <dbReference type="NCBI Taxonomy" id="299642"/>
    <lineage>
        <taxon>Eukaryota</taxon>
        <taxon>Metazoa</taxon>
        <taxon>Ecdysozoa</taxon>
        <taxon>Arthropoda</taxon>
        <taxon>Chelicerata</taxon>
        <taxon>Arachnida</taxon>
        <taxon>Araneae</taxon>
        <taxon>Araneomorphae</taxon>
        <taxon>Entelegynae</taxon>
        <taxon>Araneoidea</taxon>
        <taxon>Nephilidae</taxon>
        <taxon>Nephila</taxon>
    </lineage>
</organism>
<reference evidence="1" key="1">
    <citation type="submission" date="2020-08" db="EMBL/GenBank/DDBJ databases">
        <title>Multicomponent nature underlies the extraordinary mechanical properties of spider dragline silk.</title>
        <authorList>
            <person name="Kono N."/>
            <person name="Nakamura H."/>
            <person name="Mori M."/>
            <person name="Yoshida Y."/>
            <person name="Ohtoshi R."/>
            <person name="Malay A.D."/>
            <person name="Moran D.A.P."/>
            <person name="Tomita M."/>
            <person name="Numata K."/>
            <person name="Arakawa K."/>
        </authorList>
    </citation>
    <scope>NUCLEOTIDE SEQUENCE</scope>
</reference>
<protein>
    <submittedName>
        <fullName evidence="1">Uncharacterized protein</fullName>
    </submittedName>
</protein>
<accession>A0A8X6Q1U9</accession>
<keyword evidence="2" id="KW-1185">Reference proteome</keyword>
<sequence length="85" mass="9487">MLGKESDLHLQCRSEWLMTKTVFSACLVRDVCLANRMGVEPAIFPIVFISEARRSLNEFSQPWSCGLKGLISTGKKERNAPDGKS</sequence>
<name>A0A8X6Q1U9_NEPPI</name>
<proteinExistence type="predicted"/>
<dbReference type="EMBL" id="BMAW01026240">
    <property type="protein sequence ID" value="GFT96313.1"/>
    <property type="molecule type" value="Genomic_DNA"/>
</dbReference>
<dbReference type="AlphaFoldDB" id="A0A8X6Q1U9"/>